<dbReference type="OrthoDB" id="2355659at2759"/>
<protein>
    <submittedName>
        <fullName evidence="2">Uncharacterized protein</fullName>
    </submittedName>
</protein>
<evidence type="ECO:0000256" key="1">
    <source>
        <dbReference type="SAM" id="Phobius"/>
    </source>
</evidence>
<dbReference type="HOGENOM" id="CLU_863437_0_0_1"/>
<name>A0A0C2XK12_SERVB</name>
<dbReference type="AlphaFoldDB" id="A0A0C2XK12"/>
<keyword evidence="1" id="KW-1133">Transmembrane helix</keyword>
<evidence type="ECO:0000313" key="3">
    <source>
        <dbReference type="Proteomes" id="UP000054097"/>
    </source>
</evidence>
<accession>A0A0C2XK12</accession>
<keyword evidence="3" id="KW-1185">Reference proteome</keyword>
<feature type="transmembrane region" description="Helical" evidence="1">
    <location>
        <begin position="17"/>
        <end position="41"/>
    </location>
</feature>
<feature type="transmembrane region" description="Helical" evidence="1">
    <location>
        <begin position="61"/>
        <end position="82"/>
    </location>
</feature>
<proteinExistence type="predicted"/>
<keyword evidence="1" id="KW-0812">Transmembrane</keyword>
<feature type="transmembrane region" description="Helical" evidence="1">
    <location>
        <begin position="94"/>
        <end position="115"/>
    </location>
</feature>
<dbReference type="EMBL" id="KN824288">
    <property type="protein sequence ID" value="KIM29397.1"/>
    <property type="molecule type" value="Genomic_DNA"/>
</dbReference>
<gene>
    <name evidence="2" type="ORF">M408DRAFT_22768</name>
</gene>
<keyword evidence="1" id="KW-0472">Membrane</keyword>
<feature type="transmembrane region" description="Helical" evidence="1">
    <location>
        <begin position="157"/>
        <end position="183"/>
    </location>
</feature>
<evidence type="ECO:0000313" key="2">
    <source>
        <dbReference type="EMBL" id="KIM29397.1"/>
    </source>
</evidence>
<sequence length="324" mass="36226">MISQLGLRISLRTSGHIVIGVCITVIIVNLLEAVQLAYLWSALKWEPETEWDEWRMNGVRVVVGLVCGYLVWTCCAALVGLLGALKHKPSYLRFFRDSTIVDLVFSFMFTIVTAFTASKQSTRALLCEQLSRQPELLRSVANSGLNFENCELWFENAVVVFTCVMLVTLVMRVQFTFTLSNFYTRLLRKQRLEPFDSAPRRILLLPPSADIPLFPSHHPSAASAAGGNAQPVLVYAPVRQTLEVAHELGATEAWVSNRRHGHGYGHGSRAGLIQLEIAEGEGLLPTSAQTSAPLGSPILDRHSQQLIEDDREDWYKHRSSLKRI</sequence>
<reference evidence="3" key="2">
    <citation type="submission" date="2015-01" db="EMBL/GenBank/DDBJ databases">
        <title>Evolutionary Origins and Diversification of the Mycorrhizal Mutualists.</title>
        <authorList>
            <consortium name="DOE Joint Genome Institute"/>
            <consortium name="Mycorrhizal Genomics Consortium"/>
            <person name="Kohler A."/>
            <person name="Kuo A."/>
            <person name="Nagy L.G."/>
            <person name="Floudas D."/>
            <person name="Copeland A."/>
            <person name="Barry K.W."/>
            <person name="Cichocki N."/>
            <person name="Veneault-Fourrey C."/>
            <person name="LaButti K."/>
            <person name="Lindquist E.A."/>
            <person name="Lipzen A."/>
            <person name="Lundell T."/>
            <person name="Morin E."/>
            <person name="Murat C."/>
            <person name="Riley R."/>
            <person name="Ohm R."/>
            <person name="Sun H."/>
            <person name="Tunlid A."/>
            <person name="Henrissat B."/>
            <person name="Grigoriev I.V."/>
            <person name="Hibbett D.S."/>
            <person name="Martin F."/>
        </authorList>
    </citation>
    <scope>NUCLEOTIDE SEQUENCE [LARGE SCALE GENOMIC DNA]</scope>
    <source>
        <strain evidence="3">MAFF 305830</strain>
    </source>
</reference>
<reference evidence="2 3" key="1">
    <citation type="submission" date="2014-04" db="EMBL/GenBank/DDBJ databases">
        <authorList>
            <consortium name="DOE Joint Genome Institute"/>
            <person name="Kuo A."/>
            <person name="Zuccaro A."/>
            <person name="Kohler A."/>
            <person name="Nagy L.G."/>
            <person name="Floudas D."/>
            <person name="Copeland A."/>
            <person name="Barry K.W."/>
            <person name="Cichocki N."/>
            <person name="Veneault-Fourrey C."/>
            <person name="LaButti K."/>
            <person name="Lindquist E.A."/>
            <person name="Lipzen A."/>
            <person name="Lundell T."/>
            <person name="Morin E."/>
            <person name="Murat C."/>
            <person name="Sun H."/>
            <person name="Tunlid A."/>
            <person name="Henrissat B."/>
            <person name="Grigoriev I.V."/>
            <person name="Hibbett D.S."/>
            <person name="Martin F."/>
            <person name="Nordberg H.P."/>
            <person name="Cantor M.N."/>
            <person name="Hua S.X."/>
        </authorList>
    </citation>
    <scope>NUCLEOTIDE SEQUENCE [LARGE SCALE GENOMIC DNA]</scope>
    <source>
        <strain evidence="2 3">MAFF 305830</strain>
    </source>
</reference>
<organism evidence="2 3">
    <name type="scientific">Serendipita vermifera MAFF 305830</name>
    <dbReference type="NCBI Taxonomy" id="933852"/>
    <lineage>
        <taxon>Eukaryota</taxon>
        <taxon>Fungi</taxon>
        <taxon>Dikarya</taxon>
        <taxon>Basidiomycota</taxon>
        <taxon>Agaricomycotina</taxon>
        <taxon>Agaricomycetes</taxon>
        <taxon>Sebacinales</taxon>
        <taxon>Serendipitaceae</taxon>
        <taxon>Serendipita</taxon>
    </lineage>
</organism>
<dbReference type="Proteomes" id="UP000054097">
    <property type="component" value="Unassembled WGS sequence"/>
</dbReference>